<evidence type="ECO:0000256" key="1">
    <source>
        <dbReference type="ARBA" id="ARBA00001968"/>
    </source>
</evidence>
<comment type="similarity">
    <text evidence="3">Belongs to the HARBI1 family.</text>
</comment>
<keyword evidence="4" id="KW-0540">Nuclease</keyword>
<dbReference type="OrthoDB" id="1912480at2759"/>
<dbReference type="GO" id="GO:0004518">
    <property type="term" value="F:nuclease activity"/>
    <property type="evidence" value="ECO:0007669"/>
    <property type="project" value="UniProtKB-KW"/>
</dbReference>
<dbReference type="InterPro" id="IPR045249">
    <property type="entry name" value="HARBI1-like"/>
</dbReference>
<comment type="subcellular location">
    <subcellularLocation>
        <location evidence="2">Nucleus</location>
    </subcellularLocation>
</comment>
<dbReference type="InterPro" id="IPR027806">
    <property type="entry name" value="HARBI1_dom"/>
</dbReference>
<dbReference type="PANTHER" id="PTHR22930:SF242">
    <property type="entry name" value="LOW PROTEIN: NUCLEASE-LIKE PROTEIN"/>
    <property type="match status" value="1"/>
</dbReference>
<accession>A0A1E5WAE1</accession>
<reference evidence="10 11" key="1">
    <citation type="submission" date="2016-09" db="EMBL/GenBank/DDBJ databases">
        <title>The draft genome of Dichanthelium oligosanthes: A C3 panicoid grass species.</title>
        <authorList>
            <person name="Studer A.J."/>
            <person name="Schnable J.C."/>
            <person name="Brutnell T.P."/>
        </authorList>
    </citation>
    <scope>NUCLEOTIDE SEQUENCE [LARGE SCALE GENOMIC DNA]</scope>
    <source>
        <strain evidence="11">cv. Kellogg 1175</strain>
        <tissue evidence="10">Leaf</tissue>
    </source>
</reference>
<gene>
    <name evidence="10" type="ORF">BAE44_0004606</name>
</gene>
<evidence type="ECO:0000256" key="5">
    <source>
        <dbReference type="ARBA" id="ARBA00022723"/>
    </source>
</evidence>
<dbReference type="STRING" id="888268.A0A1E5WAE1"/>
<evidence type="ECO:0000256" key="2">
    <source>
        <dbReference type="ARBA" id="ARBA00004123"/>
    </source>
</evidence>
<feature type="compositionally biased region" description="Pro residues" evidence="8">
    <location>
        <begin position="16"/>
        <end position="32"/>
    </location>
</feature>
<dbReference type="GO" id="GO:0005634">
    <property type="term" value="C:nucleus"/>
    <property type="evidence" value="ECO:0007669"/>
    <property type="project" value="UniProtKB-SubCell"/>
</dbReference>
<evidence type="ECO:0000256" key="4">
    <source>
        <dbReference type="ARBA" id="ARBA00022722"/>
    </source>
</evidence>
<dbReference type="Pfam" id="PF13359">
    <property type="entry name" value="DDE_Tnp_4"/>
    <property type="match status" value="1"/>
</dbReference>
<sequence length="559" mass="60504">MVASGRKSSRRARAPIPAPSPPSPPPPAPQSPPQLTSLLALLASSVTLALRFASDRDLLLRPSQTLALDPLLLSAARAVSRLLALLPLHLQTLTLTSLSLSPPTPSPPLPSSWFLRLLSSPALPDSAWRDAFRMSKPAFFQLLHALALPAPAASSSSLALPPDHKLGAALFRLAHAAPARAVARRFGLPSPAVAARAFYEVCRAIADRLAVLLDLASPDRIARAVPGFCALSLPNCCGALGYARFGEAAIAQALVDADGRFLDVSIGWDPEMAPAEILPRTKLYTSQSIVLANAPQGELIGGSVPRYFLGPACCPLLPWLVTPYKHVDGADDDLSKESIFNHVHAHGLQVVKNAFGHVRARWRLLEECWKGECQEALPYVVVAGCLLHNFLTKCGEPMPEQIHGNAVADEFMEFEGDKDKEGERIRDVLAAHLSLLPWNSVGTVCLKDMNYCTVVGWVQWFLVQRWVTSFGSYTGQLRLSFVDQITEAKKNFRAKPTDGTDAVYGARLALDRVCLFVSAIVPCIGIGTCLVAQCVPSRQGGAYWRAVGTWYQMLAPHYE</sequence>
<dbReference type="GO" id="GO:0046872">
    <property type="term" value="F:metal ion binding"/>
    <property type="evidence" value="ECO:0007669"/>
    <property type="project" value="UniProtKB-KW"/>
</dbReference>
<keyword evidence="5" id="KW-0479">Metal-binding</keyword>
<evidence type="ECO:0000259" key="9">
    <source>
        <dbReference type="Pfam" id="PF13359"/>
    </source>
</evidence>
<organism evidence="10 11">
    <name type="scientific">Dichanthelium oligosanthes</name>
    <dbReference type="NCBI Taxonomy" id="888268"/>
    <lineage>
        <taxon>Eukaryota</taxon>
        <taxon>Viridiplantae</taxon>
        <taxon>Streptophyta</taxon>
        <taxon>Embryophyta</taxon>
        <taxon>Tracheophyta</taxon>
        <taxon>Spermatophyta</taxon>
        <taxon>Magnoliopsida</taxon>
        <taxon>Liliopsida</taxon>
        <taxon>Poales</taxon>
        <taxon>Poaceae</taxon>
        <taxon>PACMAD clade</taxon>
        <taxon>Panicoideae</taxon>
        <taxon>Panicodae</taxon>
        <taxon>Paniceae</taxon>
        <taxon>Dichantheliinae</taxon>
        <taxon>Dichanthelium</taxon>
    </lineage>
</organism>
<evidence type="ECO:0000256" key="8">
    <source>
        <dbReference type="SAM" id="MobiDB-lite"/>
    </source>
</evidence>
<evidence type="ECO:0000313" key="11">
    <source>
        <dbReference type="Proteomes" id="UP000095767"/>
    </source>
</evidence>
<dbReference type="Proteomes" id="UP000095767">
    <property type="component" value="Unassembled WGS sequence"/>
</dbReference>
<comment type="caution">
    <text evidence="10">The sequence shown here is derived from an EMBL/GenBank/DDBJ whole genome shotgun (WGS) entry which is preliminary data.</text>
</comment>
<keyword evidence="7" id="KW-0539">Nucleus</keyword>
<keyword evidence="6" id="KW-0378">Hydrolase</keyword>
<protein>
    <recommendedName>
        <fullName evidence="9">DDE Tnp4 domain-containing protein</fullName>
    </recommendedName>
</protein>
<proteinExistence type="inferred from homology"/>
<keyword evidence="11" id="KW-1185">Reference proteome</keyword>
<evidence type="ECO:0000256" key="3">
    <source>
        <dbReference type="ARBA" id="ARBA00006958"/>
    </source>
</evidence>
<dbReference type="AlphaFoldDB" id="A0A1E5WAE1"/>
<evidence type="ECO:0000313" key="10">
    <source>
        <dbReference type="EMBL" id="OEL34371.1"/>
    </source>
</evidence>
<feature type="region of interest" description="Disordered" evidence="8">
    <location>
        <begin position="1"/>
        <end position="34"/>
    </location>
</feature>
<name>A0A1E5WAE1_9POAL</name>
<evidence type="ECO:0000256" key="7">
    <source>
        <dbReference type="ARBA" id="ARBA00023242"/>
    </source>
</evidence>
<feature type="domain" description="DDE Tnp4" evidence="9">
    <location>
        <begin position="251"/>
        <end position="389"/>
    </location>
</feature>
<evidence type="ECO:0000256" key="6">
    <source>
        <dbReference type="ARBA" id="ARBA00022801"/>
    </source>
</evidence>
<dbReference type="GO" id="GO:0016787">
    <property type="term" value="F:hydrolase activity"/>
    <property type="evidence" value="ECO:0007669"/>
    <property type="project" value="UniProtKB-KW"/>
</dbReference>
<dbReference type="PANTHER" id="PTHR22930">
    <property type="match status" value="1"/>
</dbReference>
<dbReference type="EMBL" id="LWDX02015528">
    <property type="protein sequence ID" value="OEL34371.1"/>
    <property type="molecule type" value="Genomic_DNA"/>
</dbReference>
<comment type="cofactor">
    <cofactor evidence="1">
        <name>a divalent metal cation</name>
        <dbReference type="ChEBI" id="CHEBI:60240"/>
    </cofactor>
</comment>